<dbReference type="Proteomes" id="UP000070700">
    <property type="component" value="Unassembled WGS sequence"/>
</dbReference>
<dbReference type="GO" id="GO:0020037">
    <property type="term" value="F:heme binding"/>
    <property type="evidence" value="ECO:0007669"/>
    <property type="project" value="InterPro"/>
</dbReference>
<dbReference type="SUPFAM" id="SSF48264">
    <property type="entry name" value="Cytochrome P450"/>
    <property type="match status" value="1"/>
</dbReference>
<keyword evidence="2" id="KW-0349">Heme</keyword>
<evidence type="ECO:0000313" key="6">
    <source>
        <dbReference type="EMBL" id="KUJ14099.1"/>
    </source>
</evidence>
<dbReference type="PANTHER" id="PTHR24304:SF2">
    <property type="entry name" value="24-HYDROXYCHOLESTEROL 7-ALPHA-HYDROXYLASE"/>
    <property type="match status" value="1"/>
</dbReference>
<keyword evidence="5" id="KW-1133">Transmembrane helix</keyword>
<evidence type="ECO:0000313" key="7">
    <source>
        <dbReference type="Proteomes" id="UP000070700"/>
    </source>
</evidence>
<evidence type="ECO:0000256" key="5">
    <source>
        <dbReference type="SAM" id="Phobius"/>
    </source>
</evidence>
<dbReference type="InterPro" id="IPR050529">
    <property type="entry name" value="CYP450_sterol_14alpha_dmase"/>
</dbReference>
<protein>
    <submittedName>
        <fullName evidence="6">Cytochrome P450</fullName>
    </submittedName>
</protein>
<dbReference type="Gene3D" id="1.10.630.10">
    <property type="entry name" value="Cytochrome P450"/>
    <property type="match status" value="1"/>
</dbReference>
<dbReference type="GeneID" id="28829942"/>
<dbReference type="InParanoid" id="A0A194X267"/>
<dbReference type="PANTHER" id="PTHR24304">
    <property type="entry name" value="CYTOCHROME P450 FAMILY 7"/>
    <property type="match status" value="1"/>
</dbReference>
<evidence type="ECO:0000256" key="4">
    <source>
        <dbReference type="ARBA" id="ARBA00023004"/>
    </source>
</evidence>
<dbReference type="RefSeq" id="XP_018068454.1">
    <property type="nucleotide sequence ID" value="XM_018220216.1"/>
</dbReference>
<comment type="similarity">
    <text evidence="1">Belongs to the cytochrome P450 family.</text>
</comment>
<feature type="transmembrane region" description="Helical" evidence="5">
    <location>
        <begin position="20"/>
        <end position="37"/>
    </location>
</feature>
<dbReference type="OrthoDB" id="3366823at2759"/>
<dbReference type="InterPro" id="IPR036396">
    <property type="entry name" value="Cyt_P450_sf"/>
</dbReference>
<dbReference type="InterPro" id="IPR001128">
    <property type="entry name" value="Cyt_P450"/>
</dbReference>
<reference evidence="6 7" key="1">
    <citation type="submission" date="2015-10" db="EMBL/GenBank/DDBJ databases">
        <title>Full genome of DAOMC 229536 Phialocephala scopiformis, a fungal endophyte of spruce producing the potent anti-insectan compound rugulosin.</title>
        <authorList>
            <consortium name="DOE Joint Genome Institute"/>
            <person name="Walker A.K."/>
            <person name="Frasz S.L."/>
            <person name="Seifert K.A."/>
            <person name="Miller J.D."/>
            <person name="Mondo S.J."/>
            <person name="Labutti K."/>
            <person name="Lipzen A."/>
            <person name="Dockter R."/>
            <person name="Kennedy M."/>
            <person name="Grigoriev I.V."/>
            <person name="Spatafora J.W."/>
        </authorList>
    </citation>
    <scope>NUCLEOTIDE SEQUENCE [LARGE SCALE GENOMIC DNA]</scope>
    <source>
        <strain evidence="6 7">CBS 120377</strain>
    </source>
</reference>
<dbReference type="AlphaFoldDB" id="A0A194X267"/>
<keyword evidence="5" id="KW-0472">Membrane</keyword>
<dbReference type="GO" id="GO:0005506">
    <property type="term" value="F:iron ion binding"/>
    <property type="evidence" value="ECO:0007669"/>
    <property type="project" value="InterPro"/>
</dbReference>
<accession>A0A194X267</accession>
<organism evidence="6 7">
    <name type="scientific">Mollisia scopiformis</name>
    <name type="common">Conifer needle endophyte fungus</name>
    <name type="synonym">Phialocephala scopiformis</name>
    <dbReference type="NCBI Taxonomy" id="149040"/>
    <lineage>
        <taxon>Eukaryota</taxon>
        <taxon>Fungi</taxon>
        <taxon>Dikarya</taxon>
        <taxon>Ascomycota</taxon>
        <taxon>Pezizomycotina</taxon>
        <taxon>Leotiomycetes</taxon>
        <taxon>Helotiales</taxon>
        <taxon>Mollisiaceae</taxon>
        <taxon>Mollisia</taxon>
    </lineage>
</organism>
<dbReference type="EMBL" id="KQ947421">
    <property type="protein sequence ID" value="KUJ14099.1"/>
    <property type="molecule type" value="Genomic_DNA"/>
</dbReference>
<keyword evidence="3" id="KW-0479">Metal-binding</keyword>
<name>A0A194X267_MOLSC</name>
<dbReference type="GO" id="GO:0008395">
    <property type="term" value="F:steroid hydroxylase activity"/>
    <property type="evidence" value="ECO:0007669"/>
    <property type="project" value="TreeGrafter"/>
</dbReference>
<dbReference type="KEGG" id="psco:LY89DRAFT_737095"/>
<keyword evidence="4" id="KW-0408">Iron</keyword>
<sequence>MAWLFESLTPVVEKAFDPIFGPILFSVIACLVTYAVSRVSWDLNVRSDSLEPKFPPTAPYAIPLLGSIPSIIFDTKKFIHNSTWALKTPNPFAFRLFTKKFFVLQGAANINAFWKKESQMIGMTAQIYCLKYLFGMPKSALDVYVADNSGFNEKPAPKATFNLKIASITSLIPLFWHLPRLKGLNTFDEWIEHPSLLSFFERDFALAVVEASCGSILERENPDFAEDLATYTRVTPVLSKGIPRIFAPKAYGIRDKLLGNIKDWHRRAREEWVPECVEEDGDADPYWGSEFMRSRQTMFADFRGFDADAAASSDLGFTWALIYNIVPTMMWVVLQIHKDPLLRTSIRAELSSFSLLTPTFHPTSIKTLVKLPRLQAVYAECLRLFDHPFIPRETIEEVQVNNWKFPKDSTIVISTHEAQSDSHVWNTGINNSHPIESFWAERFLAYPSDPLSGPILRSAIMPSNLPAYDELLKTELESGRGDEPVFAEKATLGHWIPYGGGARICPGRHFAKKAISHGSGYDDGDV</sequence>
<evidence type="ECO:0000256" key="3">
    <source>
        <dbReference type="ARBA" id="ARBA00022723"/>
    </source>
</evidence>
<proteinExistence type="inferred from homology"/>
<keyword evidence="7" id="KW-1185">Reference proteome</keyword>
<gene>
    <name evidence="6" type="ORF">LY89DRAFT_737095</name>
</gene>
<dbReference type="Pfam" id="PF00067">
    <property type="entry name" value="p450"/>
    <property type="match status" value="1"/>
</dbReference>
<evidence type="ECO:0000256" key="2">
    <source>
        <dbReference type="ARBA" id="ARBA00022617"/>
    </source>
</evidence>
<evidence type="ECO:0000256" key="1">
    <source>
        <dbReference type="ARBA" id="ARBA00010617"/>
    </source>
</evidence>
<dbReference type="GO" id="GO:0016705">
    <property type="term" value="F:oxidoreductase activity, acting on paired donors, with incorporation or reduction of molecular oxygen"/>
    <property type="evidence" value="ECO:0007669"/>
    <property type="project" value="InterPro"/>
</dbReference>
<keyword evidence="5" id="KW-0812">Transmembrane</keyword>